<dbReference type="Proteomes" id="UP000605805">
    <property type="component" value="Unassembled WGS sequence"/>
</dbReference>
<protein>
    <submittedName>
        <fullName evidence="4">Class I SAM-dependent methyltransferase</fullName>
    </submittedName>
</protein>
<evidence type="ECO:0000256" key="2">
    <source>
        <dbReference type="ARBA" id="ARBA00022679"/>
    </source>
</evidence>
<dbReference type="InterPro" id="IPR007848">
    <property type="entry name" value="Small_mtfrase_dom"/>
</dbReference>
<sequence length="197" mass="22001">MGHYYSSARRRSLYMLISDYIRGVTVEFETAAGLFSYETVDKGTKLLLEVAEIPESGTVLDLGCGYGVIGIVLAKLNPKLRVYMVDINREAVKLAKRNIKRNRVEDRVTVLLGDLYEPVKGMKFVAIYSNPPLAAGMDVVKRMITEAPNYLEPGGTLQIVVRKGAETVRKCMERTFGNVKQLVSKGGYKVFLSRKEV</sequence>
<proteinExistence type="predicted"/>
<keyword evidence="2 4" id="KW-0808">Transferase</keyword>
<dbReference type="EMBL" id="DQTV01000045">
    <property type="protein sequence ID" value="HIP56873.1"/>
    <property type="molecule type" value="Genomic_DNA"/>
</dbReference>
<dbReference type="GO" id="GO:0008757">
    <property type="term" value="F:S-adenosylmethionine-dependent methyltransferase activity"/>
    <property type="evidence" value="ECO:0007669"/>
    <property type="project" value="InterPro"/>
</dbReference>
<accession>A0A832Z2T7</accession>
<dbReference type="PANTHER" id="PTHR47816:SF4">
    <property type="entry name" value="RIBOSOMAL RNA SMALL SUBUNIT METHYLTRANSFERASE C"/>
    <property type="match status" value="1"/>
</dbReference>
<evidence type="ECO:0000259" key="3">
    <source>
        <dbReference type="Pfam" id="PF05175"/>
    </source>
</evidence>
<evidence type="ECO:0000256" key="1">
    <source>
        <dbReference type="ARBA" id="ARBA00022603"/>
    </source>
</evidence>
<reference evidence="4" key="1">
    <citation type="journal article" date="2020" name="ISME J.">
        <title>Gammaproteobacteria mediating utilization of methyl-, sulfur- and petroleum organic compounds in deep ocean hydrothermal plumes.</title>
        <authorList>
            <person name="Zhou Z."/>
            <person name="Liu Y."/>
            <person name="Pan J."/>
            <person name="Cron B.R."/>
            <person name="Toner B.M."/>
            <person name="Anantharaman K."/>
            <person name="Breier J.A."/>
            <person name="Dick G.J."/>
            <person name="Li M."/>
        </authorList>
    </citation>
    <scope>NUCLEOTIDE SEQUENCE</scope>
    <source>
        <strain evidence="4">SZUA-1435</strain>
    </source>
</reference>
<evidence type="ECO:0000313" key="4">
    <source>
        <dbReference type="EMBL" id="HIP56873.1"/>
    </source>
</evidence>
<dbReference type="Gene3D" id="3.40.50.150">
    <property type="entry name" value="Vaccinia Virus protein VP39"/>
    <property type="match status" value="1"/>
</dbReference>
<dbReference type="InterPro" id="IPR046977">
    <property type="entry name" value="RsmC/RlmG"/>
</dbReference>
<dbReference type="AlphaFoldDB" id="A0A832Z2T7"/>
<dbReference type="GO" id="GO:0032259">
    <property type="term" value="P:methylation"/>
    <property type="evidence" value="ECO:0007669"/>
    <property type="project" value="UniProtKB-KW"/>
</dbReference>
<evidence type="ECO:0000313" key="5">
    <source>
        <dbReference type="Proteomes" id="UP000605805"/>
    </source>
</evidence>
<keyword evidence="1 4" id="KW-0489">Methyltransferase</keyword>
<dbReference type="PANTHER" id="PTHR47816">
    <property type="entry name" value="RIBOSOMAL RNA SMALL SUBUNIT METHYLTRANSFERASE C"/>
    <property type="match status" value="1"/>
</dbReference>
<dbReference type="Pfam" id="PF05175">
    <property type="entry name" value="MTS"/>
    <property type="match status" value="1"/>
</dbReference>
<dbReference type="SUPFAM" id="SSF53335">
    <property type="entry name" value="S-adenosyl-L-methionine-dependent methyltransferases"/>
    <property type="match status" value="1"/>
</dbReference>
<dbReference type="CDD" id="cd02440">
    <property type="entry name" value="AdoMet_MTases"/>
    <property type="match status" value="1"/>
</dbReference>
<name>A0A832Z2T7_9CREN</name>
<organism evidence="4 5">
    <name type="scientific">Ignisphaera aggregans</name>
    <dbReference type="NCBI Taxonomy" id="334771"/>
    <lineage>
        <taxon>Archaea</taxon>
        <taxon>Thermoproteota</taxon>
        <taxon>Thermoprotei</taxon>
        <taxon>Desulfurococcales</taxon>
        <taxon>Desulfurococcaceae</taxon>
        <taxon>Ignisphaera</taxon>
    </lineage>
</organism>
<gene>
    <name evidence="4" type="ORF">EYH02_02220</name>
</gene>
<dbReference type="InterPro" id="IPR029063">
    <property type="entry name" value="SAM-dependent_MTases_sf"/>
</dbReference>
<feature type="domain" description="Methyltransferase small" evidence="3">
    <location>
        <begin position="26"/>
        <end position="191"/>
    </location>
</feature>
<comment type="caution">
    <text evidence="4">The sequence shown here is derived from an EMBL/GenBank/DDBJ whole genome shotgun (WGS) entry which is preliminary data.</text>
</comment>